<dbReference type="InterPro" id="IPR012340">
    <property type="entry name" value="NA-bd_OB-fold"/>
</dbReference>
<feature type="transmembrane region" description="Helical" evidence="1">
    <location>
        <begin position="37"/>
        <end position="55"/>
    </location>
</feature>
<sequence>MGNIVDYFVQNPAHLFYTITGVCLVLELGVLGMSGPLLFVALGSLLTGIAISLGLVNGWEMAILSLGILTAISALLLWKPFKRFQNAAVVPDTSSDMIGRVLPVSQVVTRDQGAVSYSGIEWQARLKEEANSVAVGDRVRVLAVDGSLLLVQAE</sequence>
<feature type="transmembrane region" description="Helical" evidence="1">
    <location>
        <begin position="12"/>
        <end position="30"/>
    </location>
</feature>
<evidence type="ECO:0000259" key="2">
    <source>
        <dbReference type="Pfam" id="PF01957"/>
    </source>
</evidence>
<keyword evidence="1" id="KW-1133">Transmembrane helix</keyword>
<keyword evidence="4" id="KW-1185">Reference proteome</keyword>
<organism evidence="3 4">
    <name type="scientific">Cellvibrio mixtus</name>
    <dbReference type="NCBI Taxonomy" id="39650"/>
    <lineage>
        <taxon>Bacteria</taxon>
        <taxon>Pseudomonadati</taxon>
        <taxon>Pseudomonadota</taxon>
        <taxon>Gammaproteobacteria</taxon>
        <taxon>Cellvibrionales</taxon>
        <taxon>Cellvibrionaceae</taxon>
        <taxon>Cellvibrio</taxon>
    </lineage>
</organism>
<accession>A0A266Q9I5</accession>
<feature type="transmembrane region" description="Helical" evidence="1">
    <location>
        <begin position="61"/>
        <end position="78"/>
    </location>
</feature>
<dbReference type="EMBL" id="NHNI01000001">
    <property type="protein sequence ID" value="OZY86009.1"/>
    <property type="molecule type" value="Genomic_DNA"/>
</dbReference>
<gene>
    <name evidence="3" type="ORF">CBP51_02985</name>
</gene>
<keyword evidence="1" id="KW-0472">Membrane</keyword>
<name>A0A266Q9I5_9GAMM</name>
<reference evidence="4" key="1">
    <citation type="submission" date="2017-05" db="EMBL/GenBank/DDBJ databases">
        <authorList>
            <person name="Barney B.M."/>
        </authorList>
    </citation>
    <scope>NUCLEOTIDE SEQUENCE [LARGE SCALE GENOMIC DNA]</scope>
    <source>
        <strain evidence="4">PSBB022</strain>
    </source>
</reference>
<evidence type="ECO:0000256" key="1">
    <source>
        <dbReference type="SAM" id="Phobius"/>
    </source>
</evidence>
<dbReference type="InterPro" id="IPR002810">
    <property type="entry name" value="NfeD-like_C"/>
</dbReference>
<evidence type="ECO:0000313" key="3">
    <source>
        <dbReference type="EMBL" id="OZY86009.1"/>
    </source>
</evidence>
<dbReference type="Proteomes" id="UP000216101">
    <property type="component" value="Unassembled WGS sequence"/>
</dbReference>
<keyword evidence="1" id="KW-0812">Transmembrane</keyword>
<dbReference type="Gene3D" id="2.40.50.140">
    <property type="entry name" value="Nucleic acid-binding proteins"/>
    <property type="match status" value="1"/>
</dbReference>
<dbReference type="Pfam" id="PF01957">
    <property type="entry name" value="NfeD"/>
    <property type="match status" value="1"/>
</dbReference>
<feature type="domain" description="NfeD-like C-terminal" evidence="2">
    <location>
        <begin position="96"/>
        <end position="151"/>
    </location>
</feature>
<comment type="caution">
    <text evidence="3">The sequence shown here is derived from an EMBL/GenBank/DDBJ whole genome shotgun (WGS) entry which is preliminary data.</text>
</comment>
<dbReference type="AlphaFoldDB" id="A0A266Q9I5"/>
<protein>
    <submittedName>
        <fullName evidence="3">Acriflavin resistance protein</fullName>
    </submittedName>
</protein>
<evidence type="ECO:0000313" key="4">
    <source>
        <dbReference type="Proteomes" id="UP000216101"/>
    </source>
</evidence>
<proteinExistence type="predicted"/>